<evidence type="ECO:0008006" key="3">
    <source>
        <dbReference type="Google" id="ProtNLM"/>
    </source>
</evidence>
<sequence>MTPTFSTSPRTDAFFAGAATAKIRDCEQDLVDHARRYPGLFPDKPFATVHGEVAKTMVFSAPWCAPDDLAISCRTILWIFALDWLVDHVAESRHKVADLTTDCLAVRDGRSPGSSLSRMLFDIRQDLRAEPMFAHLGRAWDQELTKMIDAMSREWDWKRSFREASPSAVRPTLEEYLANSANFGCTFTNVTFWISSGDPQAAACIEELKGASDTAQRALRLVNDLASSDREKAWGDINVFALGLDRTQVVERIAQVRRTFEEALLSLERSSPVQADFLRRQLEYSATYYSDGADYWYAD</sequence>
<dbReference type="EMBL" id="BAABHJ010000017">
    <property type="protein sequence ID" value="GAA4611593.1"/>
    <property type="molecule type" value="Genomic_DNA"/>
</dbReference>
<keyword evidence="2" id="KW-1185">Reference proteome</keyword>
<accession>A0ABP8TQV6</accession>
<comment type="caution">
    <text evidence="1">The sequence shown here is derived from an EMBL/GenBank/DDBJ whole genome shotgun (WGS) entry which is preliminary data.</text>
</comment>
<dbReference type="Pfam" id="PF19086">
    <property type="entry name" value="Terpene_syn_C_2"/>
    <property type="match status" value="1"/>
</dbReference>
<name>A0ABP8TQV6_9ACTN</name>
<evidence type="ECO:0000313" key="2">
    <source>
        <dbReference type="Proteomes" id="UP001500212"/>
    </source>
</evidence>
<dbReference type="RefSeq" id="WP_345358812.1">
    <property type="nucleotide sequence ID" value="NZ_BAABHJ010000017.1"/>
</dbReference>
<dbReference type="SUPFAM" id="SSF48576">
    <property type="entry name" value="Terpenoid synthases"/>
    <property type="match status" value="1"/>
</dbReference>
<dbReference type="Gene3D" id="1.10.600.10">
    <property type="entry name" value="Farnesyl Diphosphate Synthase"/>
    <property type="match status" value="1"/>
</dbReference>
<dbReference type="Proteomes" id="UP001500212">
    <property type="component" value="Unassembled WGS sequence"/>
</dbReference>
<evidence type="ECO:0000313" key="1">
    <source>
        <dbReference type="EMBL" id="GAA4611593.1"/>
    </source>
</evidence>
<dbReference type="InterPro" id="IPR008949">
    <property type="entry name" value="Isoprenoid_synthase_dom_sf"/>
</dbReference>
<organism evidence="1 2">
    <name type="scientific">Actinoallomurus liliacearum</name>
    <dbReference type="NCBI Taxonomy" id="1080073"/>
    <lineage>
        <taxon>Bacteria</taxon>
        <taxon>Bacillati</taxon>
        <taxon>Actinomycetota</taxon>
        <taxon>Actinomycetes</taxon>
        <taxon>Streptosporangiales</taxon>
        <taxon>Thermomonosporaceae</taxon>
        <taxon>Actinoallomurus</taxon>
    </lineage>
</organism>
<reference evidence="2" key="1">
    <citation type="journal article" date="2019" name="Int. J. Syst. Evol. Microbiol.">
        <title>The Global Catalogue of Microorganisms (GCM) 10K type strain sequencing project: providing services to taxonomists for standard genome sequencing and annotation.</title>
        <authorList>
            <consortium name="The Broad Institute Genomics Platform"/>
            <consortium name="The Broad Institute Genome Sequencing Center for Infectious Disease"/>
            <person name="Wu L."/>
            <person name="Ma J."/>
        </authorList>
    </citation>
    <scope>NUCLEOTIDE SEQUENCE [LARGE SCALE GENOMIC DNA]</scope>
    <source>
        <strain evidence="2">JCM 17938</strain>
    </source>
</reference>
<gene>
    <name evidence="1" type="ORF">GCM10023195_49180</name>
</gene>
<proteinExistence type="predicted"/>
<protein>
    <recommendedName>
        <fullName evidence="3">Terpene synthase</fullName>
    </recommendedName>
</protein>